<keyword evidence="2" id="KW-0378">Hydrolase</keyword>
<reference evidence="4 5" key="1">
    <citation type="submission" date="2020-09" db="EMBL/GenBank/DDBJ databases">
        <title>Draft Genome Sequence of Aminobacter carboxidus type strain DSM 1086, a soil Gram-negative carboxydobacterium.</title>
        <authorList>
            <person name="Turrini P."/>
            <person name="Tescari M."/>
            <person name="Artuso I."/>
            <person name="Lugli G.A."/>
            <person name="Frangipani E."/>
            <person name="Ventura M."/>
            <person name="Visca P."/>
        </authorList>
    </citation>
    <scope>NUCLEOTIDE SEQUENCE [LARGE SCALE GENOMIC DNA]</scope>
    <source>
        <strain evidence="4 5">DSM 1086</strain>
    </source>
</reference>
<comment type="caution">
    <text evidence="4">The sequence shown here is derived from an EMBL/GenBank/DDBJ whole genome shotgun (WGS) entry which is preliminary data.</text>
</comment>
<evidence type="ECO:0000256" key="1">
    <source>
        <dbReference type="ARBA" id="ARBA00006745"/>
    </source>
</evidence>
<protein>
    <submittedName>
        <fullName evidence="4">Amidohydrolase family protein</fullName>
    </submittedName>
</protein>
<sequence>MDADDRLLTDTDVLVEKGLITAVGVGLQAPEGTRIIDASQHLLMPGLINGHVHSPANFLKGALDDAPLEMFMLYEVPPLAGAPDSARMCNLRTLLGAAEMLKLGITSVHDDAFFNPVPTPETIDAVMDAYATSGMRASVSLDQPNVVEFDKYPFLKELLPQELRLHMENAPRQSDGELIALYRAFIAKWHGAAGGRLMASVSCSAPQRVTIPYFEALTELSAEHGLPFIIHILETRLQRVLGQEKYGKSLVRYVDDLGLLDERKLVIHAVWIDRHDIDLLAASGCTVAHNPISNLKLGSGVMPYRALRDAGVPICLGTDEAAVDDTANMWGVAKVAGLIHKIADPEWQRWPKANEVLGDLFIGGARGMGLPDRIGRVVPGYAADLILVDLDTIAFTPLNDIRRQLVFCENGSSVTLTMVDGRIVYEDGKLTTIDEKALRAEIRSLMAEHQANLAETRLQADRLAPYYREMYRKTLSRPVGMNRWVGSNEDVHNN</sequence>
<dbReference type="InterPro" id="IPR032466">
    <property type="entry name" value="Metal_Hydrolase"/>
</dbReference>
<dbReference type="PANTHER" id="PTHR43794:SF11">
    <property type="entry name" value="AMIDOHYDROLASE-RELATED DOMAIN-CONTAINING PROTEIN"/>
    <property type="match status" value="1"/>
</dbReference>
<dbReference type="PANTHER" id="PTHR43794">
    <property type="entry name" value="AMINOHYDROLASE SSNA-RELATED"/>
    <property type="match status" value="1"/>
</dbReference>
<dbReference type="SUPFAM" id="SSF51556">
    <property type="entry name" value="Metallo-dependent hydrolases"/>
    <property type="match status" value="1"/>
</dbReference>
<comment type="similarity">
    <text evidence="1">Belongs to the metallo-dependent hydrolases superfamily. ATZ/TRZ family.</text>
</comment>
<dbReference type="InterPro" id="IPR050287">
    <property type="entry name" value="MTA/SAH_deaminase"/>
</dbReference>
<evidence type="ECO:0000259" key="3">
    <source>
        <dbReference type="Pfam" id="PF01979"/>
    </source>
</evidence>
<dbReference type="InterPro" id="IPR011059">
    <property type="entry name" value="Metal-dep_hydrolase_composite"/>
</dbReference>
<name>A0ABR9GNE7_9HYPH</name>
<dbReference type="Pfam" id="PF01979">
    <property type="entry name" value="Amidohydro_1"/>
    <property type="match status" value="1"/>
</dbReference>
<evidence type="ECO:0000313" key="5">
    <source>
        <dbReference type="Proteomes" id="UP000598227"/>
    </source>
</evidence>
<feature type="domain" description="Amidohydrolase-related" evidence="3">
    <location>
        <begin position="43"/>
        <end position="424"/>
    </location>
</feature>
<dbReference type="EMBL" id="JACZEP010000003">
    <property type="protein sequence ID" value="MBE1205118.1"/>
    <property type="molecule type" value="Genomic_DNA"/>
</dbReference>
<dbReference type="Proteomes" id="UP000598227">
    <property type="component" value="Unassembled WGS sequence"/>
</dbReference>
<accession>A0ABR9GNE7</accession>
<dbReference type="Gene3D" id="2.30.40.10">
    <property type="entry name" value="Urease, subunit C, domain 1"/>
    <property type="match status" value="1"/>
</dbReference>
<organism evidence="4 5">
    <name type="scientific">Aminobacter carboxidus</name>
    <dbReference type="NCBI Taxonomy" id="376165"/>
    <lineage>
        <taxon>Bacteria</taxon>
        <taxon>Pseudomonadati</taxon>
        <taxon>Pseudomonadota</taxon>
        <taxon>Alphaproteobacteria</taxon>
        <taxon>Hyphomicrobiales</taxon>
        <taxon>Phyllobacteriaceae</taxon>
        <taxon>Aminobacter</taxon>
    </lineage>
</organism>
<proteinExistence type="inferred from homology"/>
<dbReference type="InterPro" id="IPR006680">
    <property type="entry name" value="Amidohydro-rel"/>
</dbReference>
<dbReference type="Gene3D" id="3.20.20.140">
    <property type="entry name" value="Metal-dependent hydrolases"/>
    <property type="match status" value="1"/>
</dbReference>
<evidence type="ECO:0000313" key="4">
    <source>
        <dbReference type="EMBL" id="MBE1205118.1"/>
    </source>
</evidence>
<keyword evidence="5" id="KW-1185">Reference proteome</keyword>
<gene>
    <name evidence="4" type="ORF">IHE39_12540</name>
</gene>
<dbReference type="SUPFAM" id="SSF51338">
    <property type="entry name" value="Composite domain of metallo-dependent hydrolases"/>
    <property type="match status" value="1"/>
</dbReference>
<evidence type="ECO:0000256" key="2">
    <source>
        <dbReference type="ARBA" id="ARBA00022801"/>
    </source>
</evidence>